<dbReference type="PANTHER" id="PTHR43155">
    <property type="entry name" value="CYCLIC DI-GMP PHOSPHODIESTERASE PA4108-RELATED"/>
    <property type="match status" value="1"/>
</dbReference>
<dbReference type="Pfam" id="PF01590">
    <property type="entry name" value="GAF"/>
    <property type="match status" value="2"/>
</dbReference>
<dbReference type="SMART" id="SM00065">
    <property type="entry name" value="GAF"/>
    <property type="match status" value="2"/>
</dbReference>
<dbReference type="OMA" id="VDIRIPW"/>
<evidence type="ECO:0000259" key="2">
    <source>
        <dbReference type="SMART" id="SM00065"/>
    </source>
</evidence>
<dbReference type="EMBL" id="JH159152">
    <property type="protein sequence ID" value="EGZ23908.1"/>
    <property type="molecule type" value="Genomic_DNA"/>
</dbReference>
<organism evidence="3 4">
    <name type="scientific">Phytophthora sojae (strain P6497)</name>
    <name type="common">Soybean stem and root rot agent</name>
    <name type="synonym">Phytophthora megasperma f. sp. glycines</name>
    <dbReference type="NCBI Taxonomy" id="1094619"/>
    <lineage>
        <taxon>Eukaryota</taxon>
        <taxon>Sar</taxon>
        <taxon>Stramenopiles</taxon>
        <taxon>Oomycota</taxon>
        <taxon>Peronosporomycetes</taxon>
        <taxon>Peronosporales</taxon>
        <taxon>Peronosporaceae</taxon>
        <taxon>Phytophthora</taxon>
    </lineage>
</organism>
<dbReference type="PANTHER" id="PTHR43155:SF2">
    <property type="entry name" value="CYCLIC DI-GMP PHOSPHODIESTERASE PA4108"/>
    <property type="match status" value="1"/>
</dbReference>
<keyword evidence="4" id="KW-1185">Reference proteome</keyword>
<reference evidence="3 4" key="1">
    <citation type="journal article" date="2006" name="Science">
        <title>Phytophthora genome sequences uncover evolutionary origins and mechanisms of pathogenesis.</title>
        <authorList>
            <person name="Tyler B.M."/>
            <person name="Tripathy S."/>
            <person name="Zhang X."/>
            <person name="Dehal P."/>
            <person name="Jiang R.H."/>
            <person name="Aerts A."/>
            <person name="Arredondo F.D."/>
            <person name="Baxter L."/>
            <person name="Bensasson D."/>
            <person name="Beynon J.L."/>
            <person name="Chapman J."/>
            <person name="Damasceno C.M."/>
            <person name="Dorrance A.E."/>
            <person name="Dou D."/>
            <person name="Dickerman A.W."/>
            <person name="Dubchak I.L."/>
            <person name="Garbelotto M."/>
            <person name="Gijzen M."/>
            <person name="Gordon S.G."/>
            <person name="Govers F."/>
            <person name="Grunwald N.J."/>
            <person name="Huang W."/>
            <person name="Ivors K.L."/>
            <person name="Jones R.W."/>
            <person name="Kamoun S."/>
            <person name="Krampis K."/>
            <person name="Lamour K.H."/>
            <person name="Lee M.K."/>
            <person name="McDonald W.H."/>
            <person name="Medina M."/>
            <person name="Meijer H.J."/>
            <person name="Nordberg E.K."/>
            <person name="Maclean D.J."/>
            <person name="Ospina-Giraldo M.D."/>
            <person name="Morris P.F."/>
            <person name="Phuntumart V."/>
            <person name="Putnam N.H."/>
            <person name="Rash S."/>
            <person name="Rose J.K."/>
            <person name="Sakihama Y."/>
            <person name="Salamov A.A."/>
            <person name="Savidor A."/>
            <person name="Scheuring C.F."/>
            <person name="Smith B.M."/>
            <person name="Sobral B.W."/>
            <person name="Terry A."/>
            <person name="Torto-Alalibo T.A."/>
            <person name="Win J."/>
            <person name="Xu Z."/>
            <person name="Zhang H."/>
            <person name="Grigoriev I.V."/>
            <person name="Rokhsar D.S."/>
            <person name="Boore J.L."/>
        </authorList>
    </citation>
    <scope>NUCLEOTIDE SEQUENCE [LARGE SCALE GENOMIC DNA]</scope>
    <source>
        <strain evidence="3 4">P6497</strain>
    </source>
</reference>
<feature type="region of interest" description="Disordered" evidence="1">
    <location>
        <begin position="429"/>
        <end position="466"/>
    </location>
</feature>
<feature type="domain" description="GAF" evidence="2">
    <location>
        <begin position="285"/>
        <end position="431"/>
    </location>
</feature>
<dbReference type="InParanoid" id="G4YZ50"/>
<gene>
    <name evidence="3" type="ORF">PHYSODRAFT_486013</name>
</gene>
<accession>G4YZ50</accession>
<evidence type="ECO:0000256" key="1">
    <source>
        <dbReference type="SAM" id="MobiDB-lite"/>
    </source>
</evidence>
<dbReference type="KEGG" id="psoj:PHYSODRAFT_486013"/>
<dbReference type="InterPro" id="IPR029016">
    <property type="entry name" value="GAF-like_dom_sf"/>
</dbReference>
<dbReference type="GeneID" id="20655956"/>
<dbReference type="Proteomes" id="UP000002640">
    <property type="component" value="Unassembled WGS sequence"/>
</dbReference>
<dbReference type="SUPFAM" id="SSF55781">
    <property type="entry name" value="GAF domain-like"/>
    <property type="match status" value="2"/>
</dbReference>
<dbReference type="SMR" id="G4YZ50"/>
<sequence length="466" mass="51119">MDPQTAEAGEAYLNSMGFRSLIEWMTAEALLSRPDDPLTFLQSLLQEKIGERKSGEKFQAEHTLAYIKQCYAAASASADENGRILVKPRKFAPPPPSVNSPTPELGSDPVLTHRLSKMEQVIQACRVIGSELDPMEATKIIIKQACSVLNAERATLFIYERSTDMLGIAGTVAATGKAMNISDAYADPNFDSQYDQRNGYHTRSMLCVPVRNGANNTVGVMQVLNKISVDKTASFSDEDEEILTILAAQAGVALHNADTHAVACIARERVKEVLSIVQDMHRDLGFISLMFTISTRVQRFVNSDRCTLYIVDRAKNELWTLQGEVNIRVPLNQGIAGAVAQENVPINLANAYDDPRFNKDFDQKLGYQTRSVLAMPLRNSSGEVIAVVQLINKLDASGVFSTDDEELLGTFLQIAGPILFNSHSHLPISSSQSKEEVGTEFTGKSTRGGQDIVEMNVISENDEEEA</sequence>
<name>G4YZ50_PHYSP</name>
<feature type="region of interest" description="Disordered" evidence="1">
    <location>
        <begin position="87"/>
        <end position="108"/>
    </location>
</feature>
<proteinExistence type="predicted"/>
<evidence type="ECO:0000313" key="3">
    <source>
        <dbReference type="EMBL" id="EGZ23908.1"/>
    </source>
</evidence>
<dbReference type="Gene3D" id="3.30.450.40">
    <property type="match status" value="2"/>
</dbReference>
<feature type="domain" description="GAF" evidence="2">
    <location>
        <begin position="133"/>
        <end position="264"/>
    </location>
</feature>
<dbReference type="InterPro" id="IPR003018">
    <property type="entry name" value="GAF"/>
</dbReference>
<evidence type="ECO:0000313" key="4">
    <source>
        <dbReference type="Proteomes" id="UP000002640"/>
    </source>
</evidence>
<dbReference type="AlphaFoldDB" id="G4YZ50"/>
<dbReference type="RefSeq" id="XP_009519196.1">
    <property type="nucleotide sequence ID" value="XM_009520901.1"/>
</dbReference>
<dbReference type="STRING" id="1094619.G4YZ50"/>
<protein>
    <recommendedName>
        <fullName evidence="2">GAF domain-containing protein</fullName>
    </recommendedName>
</protein>